<protein>
    <submittedName>
        <fullName evidence="2">Uncharacterized protein</fullName>
    </submittedName>
</protein>
<evidence type="ECO:0000313" key="2">
    <source>
        <dbReference type="EMBL" id="CAD7696375.1"/>
    </source>
</evidence>
<feature type="compositionally biased region" description="Pro residues" evidence="1">
    <location>
        <begin position="44"/>
        <end position="55"/>
    </location>
</feature>
<sequence>MLQRRGHNSSGAIRLGQKRAPANRGRGQNGSKGSSPMRGGTAPMKPPTIGRPPPLSESRKYQVPLATNLIAGIQNGSRLQHGGKTVKQNSRPPKRQREIKQQQRSLEGRNGTSAACDISKLHDIALRIETNLGAVVNAQDAKGTGTQLRR</sequence>
<reference evidence="2" key="1">
    <citation type="submission" date="2020-12" db="EMBL/GenBank/DDBJ databases">
        <authorList>
            <person name="Iha C."/>
        </authorList>
    </citation>
    <scope>NUCLEOTIDE SEQUENCE</scope>
</reference>
<name>A0A8S1INR7_9CHLO</name>
<dbReference type="Proteomes" id="UP000708148">
    <property type="component" value="Unassembled WGS sequence"/>
</dbReference>
<evidence type="ECO:0000256" key="1">
    <source>
        <dbReference type="SAM" id="MobiDB-lite"/>
    </source>
</evidence>
<keyword evidence="3" id="KW-1185">Reference proteome</keyword>
<feature type="region of interest" description="Disordered" evidence="1">
    <location>
        <begin position="1"/>
        <end position="111"/>
    </location>
</feature>
<dbReference type="AlphaFoldDB" id="A0A8S1INR7"/>
<dbReference type="EMBL" id="CAJHUC010000468">
    <property type="protein sequence ID" value="CAD7696375.1"/>
    <property type="molecule type" value="Genomic_DNA"/>
</dbReference>
<gene>
    <name evidence="2" type="ORF">OSTQU699_LOCUS1736</name>
</gene>
<proteinExistence type="predicted"/>
<comment type="caution">
    <text evidence="2">The sequence shown here is derived from an EMBL/GenBank/DDBJ whole genome shotgun (WGS) entry which is preliminary data.</text>
</comment>
<accession>A0A8S1INR7</accession>
<organism evidence="2 3">
    <name type="scientific">Ostreobium quekettii</name>
    <dbReference type="NCBI Taxonomy" id="121088"/>
    <lineage>
        <taxon>Eukaryota</taxon>
        <taxon>Viridiplantae</taxon>
        <taxon>Chlorophyta</taxon>
        <taxon>core chlorophytes</taxon>
        <taxon>Ulvophyceae</taxon>
        <taxon>TCBD clade</taxon>
        <taxon>Bryopsidales</taxon>
        <taxon>Ostreobineae</taxon>
        <taxon>Ostreobiaceae</taxon>
        <taxon>Ostreobium</taxon>
    </lineage>
</organism>
<feature type="compositionally biased region" description="Polar residues" evidence="1">
    <location>
        <begin position="102"/>
        <end position="111"/>
    </location>
</feature>
<evidence type="ECO:0000313" key="3">
    <source>
        <dbReference type="Proteomes" id="UP000708148"/>
    </source>
</evidence>